<dbReference type="EMBL" id="KV722385">
    <property type="protein sequence ID" value="OCH91429.1"/>
    <property type="molecule type" value="Genomic_DNA"/>
</dbReference>
<name>A0A8E2AYE8_9APHY</name>
<accession>A0A8E2AYE8</accession>
<evidence type="ECO:0000313" key="2">
    <source>
        <dbReference type="Proteomes" id="UP000250043"/>
    </source>
</evidence>
<protein>
    <submittedName>
        <fullName evidence="1">Uncharacterized protein</fullName>
    </submittedName>
</protein>
<reference evidence="1 2" key="1">
    <citation type="submission" date="2016-07" db="EMBL/GenBank/DDBJ databases">
        <title>Draft genome of the white-rot fungus Obba rivulosa 3A-2.</title>
        <authorList>
            <consortium name="DOE Joint Genome Institute"/>
            <person name="Miettinen O."/>
            <person name="Riley R."/>
            <person name="Acob R."/>
            <person name="Barry K."/>
            <person name="Cullen D."/>
            <person name="De Vries R."/>
            <person name="Hainaut M."/>
            <person name="Hatakka A."/>
            <person name="Henrissat B."/>
            <person name="Hilden K."/>
            <person name="Kuo R."/>
            <person name="Labutti K."/>
            <person name="Lipzen A."/>
            <person name="Makela M.R."/>
            <person name="Sandor L."/>
            <person name="Spatafora J.W."/>
            <person name="Grigoriev I.V."/>
            <person name="Hibbett D.S."/>
        </authorList>
    </citation>
    <scope>NUCLEOTIDE SEQUENCE [LARGE SCALE GENOMIC DNA]</scope>
    <source>
        <strain evidence="1 2">3A-2</strain>
    </source>
</reference>
<sequence length="173" mass="18950">MAILSWPCFKTDVAVGHNKAVRACLRKPRFARPQTGQIFSSISSFFYCEALLDIYGRVFHRALYSVISVWPAHGILEHPSTVVAALLGTCAQASSHISISTLLAIAEAAAIPQEGGDDALHAAYDTSPIICVVSGWDWRFPIHSVVRWNRSFQGTSTLSGKVEPELSRNQHSQ</sequence>
<gene>
    <name evidence="1" type="ORF">OBBRIDRAFT_872977</name>
</gene>
<proteinExistence type="predicted"/>
<evidence type="ECO:0000313" key="1">
    <source>
        <dbReference type="EMBL" id="OCH91429.1"/>
    </source>
</evidence>
<keyword evidence="2" id="KW-1185">Reference proteome</keyword>
<dbReference type="AlphaFoldDB" id="A0A8E2AYE8"/>
<dbReference type="Proteomes" id="UP000250043">
    <property type="component" value="Unassembled WGS sequence"/>
</dbReference>
<organism evidence="1 2">
    <name type="scientific">Obba rivulosa</name>
    <dbReference type="NCBI Taxonomy" id="1052685"/>
    <lineage>
        <taxon>Eukaryota</taxon>
        <taxon>Fungi</taxon>
        <taxon>Dikarya</taxon>
        <taxon>Basidiomycota</taxon>
        <taxon>Agaricomycotina</taxon>
        <taxon>Agaricomycetes</taxon>
        <taxon>Polyporales</taxon>
        <taxon>Gelatoporiaceae</taxon>
        <taxon>Obba</taxon>
    </lineage>
</organism>